<organism evidence="2 3">
    <name type="scientific">Favolaschia claudopus</name>
    <dbReference type="NCBI Taxonomy" id="2862362"/>
    <lineage>
        <taxon>Eukaryota</taxon>
        <taxon>Fungi</taxon>
        <taxon>Dikarya</taxon>
        <taxon>Basidiomycota</taxon>
        <taxon>Agaricomycotina</taxon>
        <taxon>Agaricomycetes</taxon>
        <taxon>Agaricomycetidae</taxon>
        <taxon>Agaricales</taxon>
        <taxon>Marasmiineae</taxon>
        <taxon>Mycenaceae</taxon>
        <taxon>Favolaschia</taxon>
    </lineage>
</organism>
<accession>A0AAW0B9C5</accession>
<sequence length="491" mass="51463">MASVFGVAPKFDGRKMGAVPLPLRYRDNAATFCAAVDGRRRRTFRLLPKPPISSTSNFSSSKAPTISLKWCTRRAFYFISLNSIKISVSYTSTSSIPPIPTAAVAVAGIRTSAPASPSQSVPVLYPVQAGHVSFARYPQVFSIAVVSTAAVVTNGNDGSGASTVDGGLQSRSQVLSEVATMGLKATTAVEATAVGVESDDSGIGVTGGDVVGQQAHQNAGVTEDAGGGNPAKIIGICSSGIPETFYVKISDVTEVTTNQFTRQQHKRNGSQVRNSSDGGGRGRIDGHRPVKRSGTVDGRTASDRSADASAAVNSEARGSPGQGVGEVSRIGREKAGRNGGGRLNPRCEPTKYTVSEETRMKGTIYLDAVDRDGNGMGETTTVKLKRRHEPRKRVNAAKMPEDQGAACPNGARGVVYGTDGGGQQRRCDVMECAAAVGGPNAQRRSRASPNGRWGCCRRTFRGREEDGISKIVNEGVEPTVQAGKADISRKS</sequence>
<name>A0AAW0B9C5_9AGAR</name>
<evidence type="ECO:0000256" key="1">
    <source>
        <dbReference type="SAM" id="MobiDB-lite"/>
    </source>
</evidence>
<keyword evidence="3" id="KW-1185">Reference proteome</keyword>
<evidence type="ECO:0000313" key="2">
    <source>
        <dbReference type="EMBL" id="KAK7022359.1"/>
    </source>
</evidence>
<dbReference type="EMBL" id="JAWWNJ010000037">
    <property type="protein sequence ID" value="KAK7022359.1"/>
    <property type="molecule type" value="Genomic_DNA"/>
</dbReference>
<proteinExistence type="predicted"/>
<evidence type="ECO:0000313" key="3">
    <source>
        <dbReference type="Proteomes" id="UP001362999"/>
    </source>
</evidence>
<protein>
    <submittedName>
        <fullName evidence="2">Uncharacterized protein</fullName>
    </submittedName>
</protein>
<feature type="region of interest" description="Disordered" evidence="1">
    <location>
        <begin position="258"/>
        <end position="348"/>
    </location>
</feature>
<gene>
    <name evidence="2" type="ORF">R3P38DRAFT_3539319</name>
</gene>
<dbReference type="Proteomes" id="UP001362999">
    <property type="component" value="Unassembled WGS sequence"/>
</dbReference>
<dbReference type="AlphaFoldDB" id="A0AAW0B9C5"/>
<reference evidence="2 3" key="1">
    <citation type="journal article" date="2024" name="J Genomics">
        <title>Draft genome sequencing and assembly of Favolaschia claudopus CIRM-BRFM 2984 isolated from oak limbs.</title>
        <authorList>
            <person name="Navarro D."/>
            <person name="Drula E."/>
            <person name="Chaduli D."/>
            <person name="Cazenave R."/>
            <person name="Ahrendt S."/>
            <person name="Wang J."/>
            <person name="Lipzen A."/>
            <person name="Daum C."/>
            <person name="Barry K."/>
            <person name="Grigoriev I.V."/>
            <person name="Favel A."/>
            <person name="Rosso M.N."/>
            <person name="Martin F."/>
        </authorList>
    </citation>
    <scope>NUCLEOTIDE SEQUENCE [LARGE SCALE GENOMIC DNA]</scope>
    <source>
        <strain evidence="2 3">CIRM-BRFM 2984</strain>
    </source>
</reference>
<comment type="caution">
    <text evidence="2">The sequence shown here is derived from an EMBL/GenBank/DDBJ whole genome shotgun (WGS) entry which is preliminary data.</text>
</comment>